<feature type="compositionally biased region" description="Polar residues" evidence="1">
    <location>
        <begin position="8"/>
        <end position="18"/>
    </location>
</feature>
<sequence>MAYMPHLQQPNLSINTLKDSSDRQAKYASNVIHRDTNNDLLLSSTNPQGMEMLSSM</sequence>
<organism evidence="2 3">
    <name type="scientific">Vanilla planifolia</name>
    <name type="common">Vanilla</name>
    <dbReference type="NCBI Taxonomy" id="51239"/>
    <lineage>
        <taxon>Eukaryota</taxon>
        <taxon>Viridiplantae</taxon>
        <taxon>Streptophyta</taxon>
        <taxon>Embryophyta</taxon>
        <taxon>Tracheophyta</taxon>
        <taxon>Spermatophyta</taxon>
        <taxon>Magnoliopsida</taxon>
        <taxon>Liliopsida</taxon>
        <taxon>Asparagales</taxon>
        <taxon>Orchidaceae</taxon>
        <taxon>Vanilloideae</taxon>
        <taxon>Vanilleae</taxon>
        <taxon>Vanilla</taxon>
    </lineage>
</organism>
<comment type="caution">
    <text evidence="2">The sequence shown here is derived from an EMBL/GenBank/DDBJ whole genome shotgun (WGS) entry which is preliminary data.</text>
</comment>
<reference evidence="2 3" key="1">
    <citation type="journal article" date="2020" name="Nat. Food">
        <title>A phased Vanilla planifolia genome enables genetic improvement of flavour and production.</title>
        <authorList>
            <person name="Hasing T."/>
            <person name="Tang H."/>
            <person name="Brym M."/>
            <person name="Khazi F."/>
            <person name="Huang T."/>
            <person name="Chambers A.H."/>
        </authorList>
    </citation>
    <scope>NUCLEOTIDE SEQUENCE [LARGE SCALE GENOMIC DNA]</scope>
    <source>
        <tissue evidence="2">Leaf</tissue>
    </source>
</reference>
<name>A0A835QW80_VANPL</name>
<evidence type="ECO:0000313" key="2">
    <source>
        <dbReference type="EMBL" id="KAG0479068.1"/>
    </source>
</evidence>
<evidence type="ECO:0000313" key="3">
    <source>
        <dbReference type="Proteomes" id="UP000639772"/>
    </source>
</evidence>
<protein>
    <submittedName>
        <fullName evidence="2">Uncharacterized protein</fullName>
    </submittedName>
</protein>
<dbReference type="AlphaFoldDB" id="A0A835QW80"/>
<dbReference type="Proteomes" id="UP000639772">
    <property type="component" value="Chromosome 6"/>
</dbReference>
<feature type="region of interest" description="Disordered" evidence="1">
    <location>
        <begin position="1"/>
        <end position="20"/>
    </location>
</feature>
<accession>A0A835QW80</accession>
<dbReference type="EMBL" id="JADCNM010000006">
    <property type="protein sequence ID" value="KAG0479068.1"/>
    <property type="molecule type" value="Genomic_DNA"/>
</dbReference>
<evidence type="ECO:0000256" key="1">
    <source>
        <dbReference type="SAM" id="MobiDB-lite"/>
    </source>
</evidence>
<proteinExistence type="predicted"/>
<gene>
    <name evidence="2" type="ORF">HPP92_013787</name>
</gene>